<name>A0A937EPZ6_9ACTN</name>
<reference evidence="1" key="1">
    <citation type="submission" date="2021-01" db="EMBL/GenBank/DDBJ databases">
        <title>WGS of actinomycetes isolated from Thailand.</title>
        <authorList>
            <person name="Thawai C."/>
        </authorList>
    </citation>
    <scope>NUCLEOTIDE SEQUENCE</scope>
    <source>
        <strain evidence="1">RCU-197</strain>
    </source>
</reference>
<dbReference type="Proteomes" id="UP000661858">
    <property type="component" value="Unassembled WGS sequence"/>
</dbReference>
<keyword evidence="2" id="KW-1185">Reference proteome</keyword>
<dbReference type="AlphaFoldDB" id="A0A937EPZ6"/>
<gene>
    <name evidence="1" type="ORF">JK359_28745</name>
</gene>
<dbReference type="EMBL" id="JAERRK010000019">
    <property type="protein sequence ID" value="MBL1085909.1"/>
    <property type="molecule type" value="Genomic_DNA"/>
</dbReference>
<comment type="caution">
    <text evidence="1">The sequence shown here is derived from an EMBL/GenBank/DDBJ whole genome shotgun (WGS) entry which is preliminary data.</text>
</comment>
<evidence type="ECO:0000313" key="2">
    <source>
        <dbReference type="Proteomes" id="UP000661858"/>
    </source>
</evidence>
<accession>A0A937EPZ6</accession>
<organism evidence="1 2">
    <name type="scientific">Streptomyces actinomycinicus</name>
    <dbReference type="NCBI Taxonomy" id="1695166"/>
    <lineage>
        <taxon>Bacteria</taxon>
        <taxon>Bacillati</taxon>
        <taxon>Actinomycetota</taxon>
        <taxon>Actinomycetes</taxon>
        <taxon>Kitasatosporales</taxon>
        <taxon>Streptomycetaceae</taxon>
        <taxon>Streptomyces</taxon>
    </lineage>
</organism>
<evidence type="ECO:0000313" key="1">
    <source>
        <dbReference type="EMBL" id="MBL1085909.1"/>
    </source>
</evidence>
<dbReference type="RefSeq" id="WP_201841705.1">
    <property type="nucleotide sequence ID" value="NZ_JAERRK010000019.1"/>
</dbReference>
<proteinExistence type="predicted"/>
<sequence length="90" mass="9024">MTALGADRTQWADYGVNVGGDVLGTINIYPAAPAGAAARFPDGRTRPLSATRHAAARAALAALARACARAVAALAAAGLPGQDRSSDDIH</sequence>
<protein>
    <submittedName>
        <fullName evidence="1">Uncharacterized protein</fullName>
    </submittedName>
</protein>